<proteinExistence type="predicted"/>
<dbReference type="InterPro" id="IPR011009">
    <property type="entry name" value="Kinase-like_dom_sf"/>
</dbReference>
<dbReference type="EMBL" id="ML002910">
    <property type="protein sequence ID" value="RKP35288.1"/>
    <property type="molecule type" value="Genomic_DNA"/>
</dbReference>
<feature type="non-terminal residue" evidence="10">
    <location>
        <position position="216"/>
    </location>
</feature>
<dbReference type="PROSITE" id="PS00108">
    <property type="entry name" value="PROTEIN_KINASE_ST"/>
    <property type="match status" value="1"/>
</dbReference>
<dbReference type="SUPFAM" id="SSF56112">
    <property type="entry name" value="Protein kinase-like (PK-like)"/>
    <property type="match status" value="1"/>
</dbReference>
<protein>
    <recommendedName>
        <fullName evidence="1">non-specific serine/threonine protein kinase</fullName>
        <ecNumber evidence="1">2.7.11.1</ecNumber>
    </recommendedName>
</protein>
<dbReference type="SMART" id="SM00220">
    <property type="entry name" value="S_TKc"/>
    <property type="match status" value="1"/>
</dbReference>
<evidence type="ECO:0000313" key="10">
    <source>
        <dbReference type="EMBL" id="RKP35288.1"/>
    </source>
</evidence>
<dbReference type="Gene3D" id="1.10.510.10">
    <property type="entry name" value="Transferase(Phosphotransferase) domain 1"/>
    <property type="match status" value="1"/>
</dbReference>
<dbReference type="Pfam" id="PF00069">
    <property type="entry name" value="Pkinase"/>
    <property type="match status" value="1"/>
</dbReference>
<evidence type="ECO:0000256" key="7">
    <source>
        <dbReference type="ARBA" id="ARBA00047899"/>
    </source>
</evidence>
<feature type="domain" description="Protein kinase" evidence="9">
    <location>
        <begin position="6"/>
        <end position="216"/>
    </location>
</feature>
<keyword evidence="5 10" id="KW-0418">Kinase</keyword>
<dbReference type="GO" id="GO:0005524">
    <property type="term" value="F:ATP binding"/>
    <property type="evidence" value="ECO:0007669"/>
    <property type="project" value="UniProtKB-KW"/>
</dbReference>
<name>A0A4P9ZQ11_9FUNG</name>
<sequence length="216" mass="24003">IQAHYGAPERLLGSGTGGSVYLHQPNYNAFHSSPTPSYAVKIFSPAASANPTHATHLVQRLEEEARLGRALQHPNIIRTFDYVQEANGTYYSVMEYCPRDMFDMVESGALTPADIDCYFVQLLHGVHHMHSEGMAHRDLKLDNVCLSETGQVKIIDFGCTTAFDRFAPAASGVCGSDPYIAPEVFHNDEYDPRKADVWALAVILLSMMSNHFPWEV</sequence>
<evidence type="ECO:0000256" key="6">
    <source>
        <dbReference type="ARBA" id="ARBA00022840"/>
    </source>
</evidence>
<evidence type="ECO:0000256" key="1">
    <source>
        <dbReference type="ARBA" id="ARBA00012513"/>
    </source>
</evidence>
<evidence type="ECO:0000256" key="8">
    <source>
        <dbReference type="ARBA" id="ARBA00048679"/>
    </source>
</evidence>
<evidence type="ECO:0000256" key="2">
    <source>
        <dbReference type="ARBA" id="ARBA00022527"/>
    </source>
</evidence>
<gene>
    <name evidence="10" type="ORF">BJ085DRAFT_2828</name>
</gene>
<accession>A0A4P9ZQ11</accession>
<keyword evidence="6" id="KW-0067">ATP-binding</keyword>
<feature type="non-terminal residue" evidence="10">
    <location>
        <position position="1"/>
    </location>
</feature>
<evidence type="ECO:0000313" key="11">
    <source>
        <dbReference type="Proteomes" id="UP000268162"/>
    </source>
</evidence>
<evidence type="ECO:0000256" key="3">
    <source>
        <dbReference type="ARBA" id="ARBA00022679"/>
    </source>
</evidence>
<dbReference type="GO" id="GO:0004674">
    <property type="term" value="F:protein serine/threonine kinase activity"/>
    <property type="evidence" value="ECO:0007669"/>
    <property type="project" value="UniProtKB-KW"/>
</dbReference>
<dbReference type="PANTHER" id="PTHR24343:SF137">
    <property type="entry name" value="SERINE_THREONINE-PROTEIN KINASE HRK1"/>
    <property type="match status" value="1"/>
</dbReference>
<dbReference type="PANTHER" id="PTHR24343">
    <property type="entry name" value="SERINE/THREONINE KINASE"/>
    <property type="match status" value="1"/>
</dbReference>
<dbReference type="InterPro" id="IPR000719">
    <property type="entry name" value="Prot_kinase_dom"/>
</dbReference>
<comment type="catalytic activity">
    <reaction evidence="7">
        <text>L-threonyl-[protein] + ATP = O-phospho-L-threonyl-[protein] + ADP + H(+)</text>
        <dbReference type="Rhea" id="RHEA:46608"/>
        <dbReference type="Rhea" id="RHEA-COMP:11060"/>
        <dbReference type="Rhea" id="RHEA-COMP:11605"/>
        <dbReference type="ChEBI" id="CHEBI:15378"/>
        <dbReference type="ChEBI" id="CHEBI:30013"/>
        <dbReference type="ChEBI" id="CHEBI:30616"/>
        <dbReference type="ChEBI" id="CHEBI:61977"/>
        <dbReference type="ChEBI" id="CHEBI:456216"/>
        <dbReference type="EC" id="2.7.11.1"/>
    </reaction>
</comment>
<evidence type="ECO:0000256" key="5">
    <source>
        <dbReference type="ARBA" id="ARBA00022777"/>
    </source>
</evidence>
<keyword evidence="3" id="KW-0808">Transferase</keyword>
<dbReference type="PROSITE" id="PS50011">
    <property type="entry name" value="PROTEIN_KINASE_DOM"/>
    <property type="match status" value="1"/>
</dbReference>
<reference evidence="11" key="1">
    <citation type="journal article" date="2018" name="Nat. Microbiol.">
        <title>Leveraging single-cell genomics to expand the fungal tree of life.</title>
        <authorList>
            <person name="Ahrendt S.R."/>
            <person name="Quandt C.A."/>
            <person name="Ciobanu D."/>
            <person name="Clum A."/>
            <person name="Salamov A."/>
            <person name="Andreopoulos B."/>
            <person name="Cheng J.F."/>
            <person name="Woyke T."/>
            <person name="Pelin A."/>
            <person name="Henrissat B."/>
            <person name="Reynolds N.K."/>
            <person name="Benny G.L."/>
            <person name="Smith M.E."/>
            <person name="James T.Y."/>
            <person name="Grigoriev I.V."/>
        </authorList>
    </citation>
    <scope>NUCLEOTIDE SEQUENCE [LARGE SCALE GENOMIC DNA]</scope>
    <source>
        <strain evidence="11">RSA 468</strain>
    </source>
</reference>
<comment type="catalytic activity">
    <reaction evidence="8">
        <text>L-seryl-[protein] + ATP = O-phospho-L-seryl-[protein] + ADP + H(+)</text>
        <dbReference type="Rhea" id="RHEA:17989"/>
        <dbReference type="Rhea" id="RHEA-COMP:9863"/>
        <dbReference type="Rhea" id="RHEA-COMP:11604"/>
        <dbReference type="ChEBI" id="CHEBI:15378"/>
        <dbReference type="ChEBI" id="CHEBI:29999"/>
        <dbReference type="ChEBI" id="CHEBI:30616"/>
        <dbReference type="ChEBI" id="CHEBI:83421"/>
        <dbReference type="ChEBI" id="CHEBI:456216"/>
        <dbReference type="EC" id="2.7.11.1"/>
    </reaction>
</comment>
<keyword evidence="2" id="KW-0723">Serine/threonine-protein kinase</keyword>
<dbReference type="Proteomes" id="UP000268162">
    <property type="component" value="Unassembled WGS sequence"/>
</dbReference>
<evidence type="ECO:0000256" key="4">
    <source>
        <dbReference type="ARBA" id="ARBA00022741"/>
    </source>
</evidence>
<keyword evidence="4" id="KW-0547">Nucleotide-binding</keyword>
<dbReference type="EC" id="2.7.11.1" evidence="1"/>
<keyword evidence="11" id="KW-1185">Reference proteome</keyword>
<dbReference type="AlphaFoldDB" id="A0A4P9ZQ11"/>
<dbReference type="InterPro" id="IPR008271">
    <property type="entry name" value="Ser/Thr_kinase_AS"/>
</dbReference>
<evidence type="ECO:0000259" key="9">
    <source>
        <dbReference type="PROSITE" id="PS50011"/>
    </source>
</evidence>
<dbReference type="STRING" id="215637.A0A4P9ZQ11"/>
<dbReference type="GO" id="GO:0005829">
    <property type="term" value="C:cytosol"/>
    <property type="evidence" value="ECO:0007669"/>
    <property type="project" value="TreeGrafter"/>
</dbReference>
<organism evidence="10 11">
    <name type="scientific">Dimargaris cristalligena</name>
    <dbReference type="NCBI Taxonomy" id="215637"/>
    <lineage>
        <taxon>Eukaryota</taxon>
        <taxon>Fungi</taxon>
        <taxon>Fungi incertae sedis</taxon>
        <taxon>Zoopagomycota</taxon>
        <taxon>Kickxellomycotina</taxon>
        <taxon>Dimargaritomycetes</taxon>
        <taxon>Dimargaritales</taxon>
        <taxon>Dimargaritaceae</taxon>
        <taxon>Dimargaris</taxon>
    </lineage>
</organism>